<dbReference type="InterPro" id="IPR039417">
    <property type="entry name" value="Peptidase_C1A_papain-like"/>
</dbReference>
<keyword evidence="2" id="KW-1015">Disulfide bond</keyword>
<feature type="signal peptide" evidence="3">
    <location>
        <begin position="1"/>
        <end position="21"/>
    </location>
</feature>
<dbReference type="PRINTS" id="PR00705">
    <property type="entry name" value="PAPAIN"/>
</dbReference>
<dbReference type="Pfam" id="PF00112">
    <property type="entry name" value="Peptidase_C1"/>
    <property type="match status" value="1"/>
</dbReference>
<dbReference type="CDD" id="cd02248">
    <property type="entry name" value="Peptidase_C1A"/>
    <property type="match status" value="1"/>
</dbReference>
<reference evidence="6" key="1">
    <citation type="submission" date="2019-08" db="EMBL/GenBank/DDBJ databases">
        <title>The improved chromosome-level genome for the pearl oyster Pinctada fucata martensii using PacBio sequencing and Hi-C.</title>
        <authorList>
            <person name="Zheng Z."/>
        </authorList>
    </citation>
    <scope>NUCLEOTIDE SEQUENCE</scope>
    <source>
        <strain evidence="6">ZZ-2019</strain>
        <tissue evidence="6">Adductor muscle</tissue>
    </source>
</reference>
<feature type="chain" id="PRO_5041699328" evidence="3">
    <location>
        <begin position="22"/>
        <end position="318"/>
    </location>
</feature>
<dbReference type="InterPro" id="IPR025660">
    <property type="entry name" value="Pept_his_AS"/>
</dbReference>
<dbReference type="SUPFAM" id="SSF54001">
    <property type="entry name" value="Cysteine proteinases"/>
    <property type="match status" value="1"/>
</dbReference>
<evidence type="ECO:0000256" key="3">
    <source>
        <dbReference type="SAM" id="SignalP"/>
    </source>
</evidence>
<evidence type="ECO:0000313" key="7">
    <source>
        <dbReference type="Proteomes" id="UP001186944"/>
    </source>
</evidence>
<feature type="domain" description="Cathepsin propeptide inhibitor" evidence="5">
    <location>
        <begin position="31"/>
        <end position="85"/>
    </location>
</feature>
<evidence type="ECO:0000259" key="4">
    <source>
        <dbReference type="SMART" id="SM00645"/>
    </source>
</evidence>
<name>A0AA88YC84_PINIB</name>
<dbReference type="GO" id="GO:0008234">
    <property type="term" value="F:cysteine-type peptidase activity"/>
    <property type="evidence" value="ECO:0007669"/>
    <property type="project" value="InterPro"/>
</dbReference>
<sequence length="318" mass="35066">MLTVYVVSVLLHILLIALVEGHASSPLSREWEVWKEKYGKVYNNPDEDAARFSFWQRNLVAVHRHNGRPGTPYQLELNQFADQDFRKDWFRSEPARLDKSSTLKFRNVDAPESIDWRTKGAVLPVKNQGQLGSSSAFAISDSVSSLHFIQTGRLLRLSVQEVVDCCGNSTLLRGIAFNCIAGLGGLCAATDYPYHPTSRTCKNNSCQVAAKVKGGWMIPPGGEAALQSAVANGPVMAVIDASHASFQMYKSGIYYEPACNPPKLDHAVLVVGYGSENGHDYWIVKNSWGVNWGDKGYILMSRNRDNNCGIASGASYPY</sequence>
<protein>
    <submittedName>
        <fullName evidence="6">Uncharacterized protein</fullName>
    </submittedName>
</protein>
<dbReference type="Gene3D" id="3.90.70.10">
    <property type="entry name" value="Cysteine proteinases"/>
    <property type="match status" value="1"/>
</dbReference>
<dbReference type="InterPro" id="IPR000668">
    <property type="entry name" value="Peptidase_C1A_C"/>
</dbReference>
<comment type="similarity">
    <text evidence="1">Belongs to the peptidase C1 family.</text>
</comment>
<dbReference type="PANTHER" id="PTHR12411">
    <property type="entry name" value="CYSTEINE PROTEASE FAMILY C1-RELATED"/>
    <property type="match status" value="1"/>
</dbReference>
<dbReference type="InterPro" id="IPR013201">
    <property type="entry name" value="Prot_inhib_I29"/>
</dbReference>
<dbReference type="FunFam" id="3.90.70.10:FF:000109">
    <property type="entry name" value="Cysteine protease"/>
    <property type="match status" value="1"/>
</dbReference>
<dbReference type="PROSITE" id="PS00640">
    <property type="entry name" value="THIOL_PROTEASE_ASN"/>
    <property type="match status" value="1"/>
</dbReference>
<dbReference type="InterPro" id="IPR013128">
    <property type="entry name" value="Peptidase_C1A"/>
</dbReference>
<dbReference type="AlphaFoldDB" id="A0AA88YC84"/>
<dbReference type="PROSITE" id="PS00639">
    <property type="entry name" value="THIOL_PROTEASE_HIS"/>
    <property type="match status" value="1"/>
</dbReference>
<evidence type="ECO:0000256" key="1">
    <source>
        <dbReference type="ARBA" id="ARBA00008455"/>
    </source>
</evidence>
<dbReference type="InterPro" id="IPR025661">
    <property type="entry name" value="Pept_asp_AS"/>
</dbReference>
<dbReference type="GO" id="GO:0006508">
    <property type="term" value="P:proteolysis"/>
    <property type="evidence" value="ECO:0007669"/>
    <property type="project" value="InterPro"/>
</dbReference>
<dbReference type="Pfam" id="PF08246">
    <property type="entry name" value="Inhibitor_I29"/>
    <property type="match status" value="1"/>
</dbReference>
<evidence type="ECO:0000256" key="2">
    <source>
        <dbReference type="ARBA" id="ARBA00023157"/>
    </source>
</evidence>
<comment type="caution">
    <text evidence="6">The sequence shown here is derived from an EMBL/GenBank/DDBJ whole genome shotgun (WGS) entry which is preliminary data.</text>
</comment>
<dbReference type="InterPro" id="IPR038765">
    <property type="entry name" value="Papain-like_cys_pep_sf"/>
</dbReference>
<dbReference type="EMBL" id="VSWD01000005">
    <property type="protein sequence ID" value="KAK3101998.1"/>
    <property type="molecule type" value="Genomic_DNA"/>
</dbReference>
<keyword evidence="3" id="KW-0732">Signal</keyword>
<gene>
    <name evidence="6" type="ORF">FSP39_008009</name>
</gene>
<feature type="domain" description="Peptidase C1A papain C-terminal" evidence="4">
    <location>
        <begin position="110"/>
        <end position="318"/>
    </location>
</feature>
<evidence type="ECO:0000259" key="5">
    <source>
        <dbReference type="SMART" id="SM00848"/>
    </source>
</evidence>
<organism evidence="6 7">
    <name type="scientific">Pinctada imbricata</name>
    <name type="common">Atlantic pearl-oyster</name>
    <name type="synonym">Pinctada martensii</name>
    <dbReference type="NCBI Taxonomy" id="66713"/>
    <lineage>
        <taxon>Eukaryota</taxon>
        <taxon>Metazoa</taxon>
        <taxon>Spiralia</taxon>
        <taxon>Lophotrochozoa</taxon>
        <taxon>Mollusca</taxon>
        <taxon>Bivalvia</taxon>
        <taxon>Autobranchia</taxon>
        <taxon>Pteriomorphia</taxon>
        <taxon>Pterioida</taxon>
        <taxon>Pterioidea</taxon>
        <taxon>Pteriidae</taxon>
        <taxon>Pinctada</taxon>
    </lineage>
</organism>
<proteinExistence type="inferred from homology"/>
<keyword evidence="7" id="KW-1185">Reference proteome</keyword>
<accession>A0AA88YC84</accession>
<dbReference type="SMART" id="SM00645">
    <property type="entry name" value="Pept_C1"/>
    <property type="match status" value="1"/>
</dbReference>
<dbReference type="SMART" id="SM00848">
    <property type="entry name" value="Inhibitor_I29"/>
    <property type="match status" value="1"/>
</dbReference>
<dbReference type="Proteomes" id="UP001186944">
    <property type="component" value="Unassembled WGS sequence"/>
</dbReference>
<evidence type="ECO:0000313" key="6">
    <source>
        <dbReference type="EMBL" id="KAK3101998.1"/>
    </source>
</evidence>